<proteinExistence type="predicted"/>
<reference evidence="1 2" key="1">
    <citation type="journal article" date="2021" name="Front. Genet.">
        <title>Chromosome-Level Genome Assembly Reveals Significant Gene Expansion in the Toll and IMD Signaling Pathways of Dendrolimus kikuchii.</title>
        <authorList>
            <person name="Zhou J."/>
            <person name="Wu P."/>
            <person name="Xiong Z."/>
            <person name="Liu N."/>
            <person name="Zhao N."/>
            <person name="Ji M."/>
            <person name="Qiu Y."/>
            <person name="Yang B."/>
        </authorList>
    </citation>
    <scope>NUCLEOTIDE SEQUENCE [LARGE SCALE GENOMIC DNA]</scope>
    <source>
        <strain evidence="1">Ann1</strain>
    </source>
</reference>
<evidence type="ECO:0000313" key="1">
    <source>
        <dbReference type="EMBL" id="KAJ0182367.1"/>
    </source>
</evidence>
<comment type="caution">
    <text evidence="1">The sequence shown here is derived from an EMBL/GenBank/DDBJ whole genome shotgun (WGS) entry which is preliminary data.</text>
</comment>
<organism evidence="1 2">
    <name type="scientific">Dendrolimus kikuchii</name>
    <dbReference type="NCBI Taxonomy" id="765133"/>
    <lineage>
        <taxon>Eukaryota</taxon>
        <taxon>Metazoa</taxon>
        <taxon>Ecdysozoa</taxon>
        <taxon>Arthropoda</taxon>
        <taxon>Hexapoda</taxon>
        <taxon>Insecta</taxon>
        <taxon>Pterygota</taxon>
        <taxon>Neoptera</taxon>
        <taxon>Endopterygota</taxon>
        <taxon>Lepidoptera</taxon>
        <taxon>Glossata</taxon>
        <taxon>Ditrysia</taxon>
        <taxon>Bombycoidea</taxon>
        <taxon>Lasiocampidae</taxon>
        <taxon>Dendrolimus</taxon>
    </lineage>
</organism>
<keyword evidence="2" id="KW-1185">Reference proteome</keyword>
<evidence type="ECO:0000313" key="2">
    <source>
        <dbReference type="Proteomes" id="UP000824533"/>
    </source>
</evidence>
<name>A0ACC1DFH2_9NEOP</name>
<dbReference type="EMBL" id="CM034389">
    <property type="protein sequence ID" value="KAJ0182367.1"/>
    <property type="molecule type" value="Genomic_DNA"/>
</dbReference>
<protein>
    <submittedName>
        <fullName evidence="1">Uncharacterized protein</fullName>
    </submittedName>
</protein>
<sequence length="315" mass="35588">MCKNVVLVPMKKTVDSAMQKTCRPALFGRVWQASRRALSLEYSPPKQFACSQWQTGPKPSTFYLIYRWLLFITVVIVGVISFICQYLPKNYHGPEIELNYFKWFIYLTNWGYAMIIIQTGLALAVVHKYRNETKCNLSLDEEEHPMSSSKRTRTPLVCRAYWLTQNIATDLAFVITLVYWSLVYDPKMHTPNPVNLLVHGSNSLVMICELCVTAHPVRMAHALYGAGMGLTYGMFSYLYWAAGGTDRIGLPAIYPALDWNKPGAAIVFVSVCAVVLIFAHAFSTAVAAMRLCFNIRSFATKIVINTCKHINLSDV</sequence>
<dbReference type="Proteomes" id="UP000824533">
    <property type="component" value="Linkage Group LG03"/>
</dbReference>
<gene>
    <name evidence="1" type="ORF">K1T71_001736</name>
</gene>
<accession>A0ACC1DFH2</accession>